<organism evidence="1 2">
    <name type="scientific">Amycolatopsis bartoniae</name>
    <dbReference type="NCBI Taxonomy" id="941986"/>
    <lineage>
        <taxon>Bacteria</taxon>
        <taxon>Bacillati</taxon>
        <taxon>Actinomycetota</taxon>
        <taxon>Actinomycetes</taxon>
        <taxon>Pseudonocardiales</taxon>
        <taxon>Pseudonocardiaceae</taxon>
        <taxon>Amycolatopsis</taxon>
    </lineage>
</organism>
<evidence type="ECO:0000313" key="2">
    <source>
        <dbReference type="Proteomes" id="UP000658656"/>
    </source>
</evidence>
<name>A0A8H9INB2_9PSEU</name>
<accession>A0A8H9INB2</accession>
<dbReference type="EMBL" id="BNAV01000001">
    <property type="protein sequence ID" value="GHF37067.1"/>
    <property type="molecule type" value="Genomic_DNA"/>
</dbReference>
<reference evidence="1" key="1">
    <citation type="journal article" date="2014" name="Int. J. Syst. Evol. Microbiol.">
        <title>Complete genome sequence of Corynebacterium casei LMG S-19264T (=DSM 44701T), isolated from a smear-ripened cheese.</title>
        <authorList>
            <consortium name="US DOE Joint Genome Institute (JGI-PGF)"/>
            <person name="Walter F."/>
            <person name="Albersmeier A."/>
            <person name="Kalinowski J."/>
            <person name="Ruckert C."/>
        </authorList>
    </citation>
    <scope>NUCLEOTIDE SEQUENCE</scope>
    <source>
        <strain evidence="1">CGMCC 4.7679</strain>
    </source>
</reference>
<keyword evidence="2" id="KW-1185">Reference proteome</keyword>
<dbReference type="AlphaFoldDB" id="A0A8H9INB2"/>
<comment type="caution">
    <text evidence="1">The sequence shown here is derived from an EMBL/GenBank/DDBJ whole genome shotgun (WGS) entry which is preliminary data.</text>
</comment>
<proteinExistence type="predicted"/>
<evidence type="ECO:0000313" key="1">
    <source>
        <dbReference type="EMBL" id="GHF37067.1"/>
    </source>
</evidence>
<sequence>MSWSWQNRISIPASEQTSARIAGSDENAFVTRGMQSIVDAEDSAVGLRTLRRWSPRGLHRTAVSLLAERATSFRAQLAGLPVPKRYASGELSGEDLGGLRATGCDVRVAVRI</sequence>
<gene>
    <name evidence="1" type="ORF">GCM10017566_07770</name>
</gene>
<reference evidence="1" key="2">
    <citation type="submission" date="2020-09" db="EMBL/GenBank/DDBJ databases">
        <authorList>
            <person name="Sun Q."/>
            <person name="Zhou Y."/>
        </authorList>
    </citation>
    <scope>NUCLEOTIDE SEQUENCE</scope>
    <source>
        <strain evidence="1">CGMCC 4.7679</strain>
    </source>
</reference>
<protein>
    <submittedName>
        <fullName evidence="1">Uncharacterized protein</fullName>
    </submittedName>
</protein>
<dbReference type="Proteomes" id="UP000658656">
    <property type="component" value="Unassembled WGS sequence"/>
</dbReference>